<feature type="chain" id="PRO_5004731165" evidence="2">
    <location>
        <begin position="33"/>
        <end position="336"/>
    </location>
</feature>
<feature type="signal peptide" evidence="2">
    <location>
        <begin position="1"/>
        <end position="32"/>
    </location>
</feature>
<keyword evidence="2" id="KW-0732">Signal</keyword>
<dbReference type="VEuPathDB" id="TriTrypDB:TCDM_08195"/>
<organism evidence="3 4">
    <name type="scientific">Trypanosoma cruzi Dm28c</name>
    <dbReference type="NCBI Taxonomy" id="1416333"/>
    <lineage>
        <taxon>Eukaryota</taxon>
        <taxon>Discoba</taxon>
        <taxon>Euglenozoa</taxon>
        <taxon>Kinetoplastea</taxon>
        <taxon>Metakinetoplastina</taxon>
        <taxon>Trypanosomatida</taxon>
        <taxon>Trypanosomatidae</taxon>
        <taxon>Trypanosoma</taxon>
        <taxon>Schizotrypanum</taxon>
    </lineage>
</organism>
<protein>
    <submittedName>
        <fullName evidence="3">Uncharacterized protein</fullName>
    </submittedName>
</protein>
<evidence type="ECO:0000313" key="3">
    <source>
        <dbReference type="EMBL" id="ESS63869.1"/>
    </source>
</evidence>
<accession>V5B899</accession>
<evidence type="ECO:0000256" key="2">
    <source>
        <dbReference type="SAM" id="SignalP"/>
    </source>
</evidence>
<sequence>MAEDGDDQKSHARRPSLQFLLWLLLPIQICAPLAFNPPSFCLFVFNRWICHSSHRHSLSLVLYIYIYSSPSLGQMKELRPLSGARGCRDGGGSCRPSRGTAGGYRRGSGGDISRGCRISAFQGTIAPVFRLQETWGPDSTAAQQTASKSAHAAAEAAAVVEHRTCHHHHPPRQAGAVPRDTRQRAATGQTARVPPRQSRTAHTAVRRNRHGNPLRLLPCDSRHHHLCDNRHLHLRGNRRHHRLGPSFRTALVEPPDSLGARDRPSRELSSMDQRRLRRSTHRLVVRHVQYVLSKKIQCHAVKRKHRKGGKKKKTDFSDLAAIRKKKYIRSALAEAS</sequence>
<feature type="region of interest" description="Disordered" evidence="1">
    <location>
        <begin position="137"/>
        <end position="214"/>
    </location>
</feature>
<dbReference type="AlphaFoldDB" id="V5B899"/>
<dbReference type="EMBL" id="AYLP01000109">
    <property type="protein sequence ID" value="ESS63869.1"/>
    <property type="molecule type" value="Genomic_DNA"/>
</dbReference>
<proteinExistence type="predicted"/>
<evidence type="ECO:0000313" key="4">
    <source>
        <dbReference type="Proteomes" id="UP000017861"/>
    </source>
</evidence>
<comment type="caution">
    <text evidence="3">The sequence shown here is derived from an EMBL/GenBank/DDBJ whole genome shotgun (WGS) entry which is preliminary data.</text>
</comment>
<feature type="region of interest" description="Disordered" evidence="1">
    <location>
        <begin position="249"/>
        <end position="274"/>
    </location>
</feature>
<name>V5B899_TRYCR</name>
<gene>
    <name evidence="3" type="ORF">TCDM_08195</name>
</gene>
<dbReference type="Proteomes" id="UP000017861">
    <property type="component" value="Unassembled WGS sequence"/>
</dbReference>
<feature type="region of interest" description="Disordered" evidence="1">
    <location>
        <begin position="87"/>
        <end position="108"/>
    </location>
</feature>
<feature type="compositionally biased region" description="Low complexity" evidence="1">
    <location>
        <begin position="140"/>
        <end position="159"/>
    </location>
</feature>
<evidence type="ECO:0000256" key="1">
    <source>
        <dbReference type="SAM" id="MobiDB-lite"/>
    </source>
</evidence>
<reference evidence="3 4" key="1">
    <citation type="journal article" date="2014" name="Genome Announc.">
        <title>Trypanosoma cruzi Clone Dm28c Draft Genome Sequence.</title>
        <authorList>
            <person name="Grisard E.C."/>
            <person name="Teixeira S.M."/>
            <person name="de Almeida L.G."/>
            <person name="Stoco P.H."/>
            <person name="Gerber A.L."/>
            <person name="Talavera-Lopez C."/>
            <person name="Lima O.C."/>
            <person name="Andersson B."/>
            <person name="de Vasconcelos A.T."/>
        </authorList>
    </citation>
    <scope>NUCLEOTIDE SEQUENCE [LARGE SCALE GENOMIC DNA]</scope>
    <source>
        <strain evidence="3 4">Dm28c</strain>
    </source>
</reference>